<evidence type="ECO:0000256" key="3">
    <source>
        <dbReference type="SAM" id="Coils"/>
    </source>
</evidence>
<name>A0A061QLC0_9CHLO</name>
<reference evidence="4" key="1">
    <citation type="submission" date="2014-05" db="EMBL/GenBank/DDBJ databases">
        <title>The transcriptome of the halophilic microalga Tetraselmis sp. GSL018 isolated from the Great Salt Lake, Utah.</title>
        <authorList>
            <person name="Jinkerson R.E."/>
            <person name="D'Adamo S."/>
            <person name="Posewitz M.C."/>
        </authorList>
    </citation>
    <scope>NUCLEOTIDE SEQUENCE</scope>
    <source>
        <strain evidence="4">GSL018</strain>
    </source>
</reference>
<evidence type="ECO:0000313" key="4">
    <source>
        <dbReference type="EMBL" id="JAC61472.1"/>
    </source>
</evidence>
<keyword evidence="2" id="KW-0067">ATP-binding</keyword>
<organism evidence="4">
    <name type="scientific">Tetraselmis sp. GSL018</name>
    <dbReference type="NCBI Taxonomy" id="582737"/>
    <lineage>
        <taxon>Eukaryota</taxon>
        <taxon>Viridiplantae</taxon>
        <taxon>Chlorophyta</taxon>
        <taxon>core chlorophytes</taxon>
        <taxon>Chlorodendrophyceae</taxon>
        <taxon>Chlorodendrales</taxon>
        <taxon>Chlorodendraceae</taxon>
        <taxon>Tetraselmis</taxon>
    </lineage>
</organism>
<evidence type="ECO:0000256" key="1">
    <source>
        <dbReference type="ARBA" id="ARBA00022741"/>
    </source>
</evidence>
<dbReference type="Pfam" id="PF00012">
    <property type="entry name" value="HSP70"/>
    <property type="match status" value="1"/>
</dbReference>
<proteinExistence type="predicted"/>
<accession>A0A061QLC0</accession>
<keyword evidence="3" id="KW-0175">Coiled coil</keyword>
<dbReference type="PANTHER" id="PTHR45639">
    <property type="entry name" value="HSC70CB, ISOFORM G-RELATED"/>
    <property type="match status" value="1"/>
</dbReference>
<keyword evidence="1" id="KW-0547">Nucleotide-binding</keyword>
<dbReference type="PANTHER" id="PTHR45639:SF34">
    <property type="entry name" value="CHAPERONE PROTEIN DNAK"/>
    <property type="match status" value="1"/>
</dbReference>
<dbReference type="GO" id="GO:0005524">
    <property type="term" value="F:ATP binding"/>
    <property type="evidence" value="ECO:0007669"/>
    <property type="project" value="UniProtKB-KW"/>
</dbReference>
<protein>
    <submittedName>
        <fullName evidence="4">Hypoxia up-regulated protein 1 isoform x4</fullName>
    </submittedName>
</protein>
<dbReference type="GO" id="GO:0030968">
    <property type="term" value="P:endoplasmic reticulum unfolded protein response"/>
    <property type="evidence" value="ECO:0007669"/>
    <property type="project" value="TreeGrafter"/>
</dbReference>
<dbReference type="Gene3D" id="3.30.420.40">
    <property type="match status" value="2"/>
</dbReference>
<dbReference type="GO" id="GO:0140662">
    <property type="term" value="F:ATP-dependent protein folding chaperone"/>
    <property type="evidence" value="ECO:0007669"/>
    <property type="project" value="InterPro"/>
</dbReference>
<dbReference type="InterPro" id="IPR013126">
    <property type="entry name" value="Hsp_70_fam"/>
</dbReference>
<sequence>MDALLAKHLAGQAEAGGACSAAPSPAGGCIGPRAMSRLLAAARKAREVLSVNTEAAAQVTDLVPGRDFSTTVTRAQFEDLAREIVERAAKPAARVLRSYPAGIDAIELVGGASRTPLFQALLRQAVSAATGRDLPLGRHVNTDEAVALGAALRAANVTAAVKDGRAPPRAALQDISPFTLRASAGAAGSAELVRAGGAIPASRTVSIANVTRDLEITIDTLIGTAEPSPEESVAFKVRGVAEAAARAAGKRGKGRGGGRAAAAPSVDVELRLSVSRSGIAAVDKVFAHSGKSFREALEVQLQAEGSPRLEPEQLRRSKLLLKEIERAEARRAAADEWRSSLEGLLFEVQTELDESEALRTLSNSAGKQDAIENFQAPELWSQCSDNFPQEVEPLLERTSLSRAGSALEQEIRLTEQWLWEVDEAGVALKVAEFEAKAQKLRESRDQFREAKRLASQTGSEDLQSYTATDEDLYSKLEIRELREKLEAVEQRVQTLEKALQQCVSNKSGS</sequence>
<dbReference type="Gene3D" id="3.90.640.10">
    <property type="entry name" value="Actin, Chain A, domain 4"/>
    <property type="match status" value="1"/>
</dbReference>
<dbReference type="AlphaFoldDB" id="A0A061QLC0"/>
<dbReference type="SUPFAM" id="SSF53067">
    <property type="entry name" value="Actin-like ATPase domain"/>
    <property type="match status" value="1"/>
</dbReference>
<dbReference type="InterPro" id="IPR043129">
    <property type="entry name" value="ATPase_NBD"/>
</dbReference>
<gene>
    <name evidence="4" type="ORF">TSPGSL018_26142</name>
</gene>
<dbReference type="EMBL" id="GBEZ01025644">
    <property type="protein sequence ID" value="JAC61472.1"/>
    <property type="molecule type" value="Transcribed_RNA"/>
</dbReference>
<evidence type="ECO:0000256" key="2">
    <source>
        <dbReference type="ARBA" id="ARBA00022840"/>
    </source>
</evidence>
<dbReference type="GO" id="GO:0034663">
    <property type="term" value="C:endoplasmic reticulum chaperone complex"/>
    <property type="evidence" value="ECO:0007669"/>
    <property type="project" value="TreeGrafter"/>
</dbReference>
<feature type="coiled-coil region" evidence="3">
    <location>
        <begin position="478"/>
        <end position="505"/>
    </location>
</feature>